<evidence type="ECO:0000313" key="2">
    <source>
        <dbReference type="EMBL" id="CAK1547881.1"/>
    </source>
</evidence>
<keyword evidence="4" id="KW-1185">Reference proteome</keyword>
<name>A0AAV1JEZ5_9NEOP</name>
<organism evidence="2 4">
    <name type="scientific">Leptosia nina</name>
    <dbReference type="NCBI Taxonomy" id="320188"/>
    <lineage>
        <taxon>Eukaryota</taxon>
        <taxon>Metazoa</taxon>
        <taxon>Ecdysozoa</taxon>
        <taxon>Arthropoda</taxon>
        <taxon>Hexapoda</taxon>
        <taxon>Insecta</taxon>
        <taxon>Pterygota</taxon>
        <taxon>Neoptera</taxon>
        <taxon>Endopterygota</taxon>
        <taxon>Lepidoptera</taxon>
        <taxon>Glossata</taxon>
        <taxon>Ditrysia</taxon>
        <taxon>Papilionoidea</taxon>
        <taxon>Pieridae</taxon>
        <taxon>Pierinae</taxon>
        <taxon>Leptosia</taxon>
    </lineage>
</organism>
<dbReference type="Proteomes" id="UP001497472">
    <property type="component" value="Unassembled WGS sequence"/>
</dbReference>
<reference evidence="2 4" key="1">
    <citation type="submission" date="2023-11" db="EMBL/GenBank/DDBJ databases">
        <authorList>
            <person name="Okamura Y."/>
        </authorList>
    </citation>
    <scope>NUCLEOTIDE SEQUENCE [LARGE SCALE GENOMIC DNA]</scope>
</reference>
<evidence type="ECO:0000259" key="1">
    <source>
        <dbReference type="Pfam" id="PF25298"/>
    </source>
</evidence>
<gene>
    <name evidence="3" type="ORF">LNINA_LOCUS12377</name>
    <name evidence="2" type="ORF">LNINA_LOCUS7319</name>
</gene>
<dbReference type="EMBL" id="CAVLEF010000223">
    <property type="protein sequence ID" value="CAK1553373.1"/>
    <property type="molecule type" value="Genomic_DNA"/>
</dbReference>
<sequence>MFFSRPNLRIGNAVIVPGQKLNRSGYLSSLHETGLCKYVWCKKGVIRLKREEGHRTYIVRSDEGIEKLICEYSEQDCIEKEDEDLKTMRFTTNCAMGKEVVVSSYTPIKV</sequence>
<evidence type="ECO:0000313" key="3">
    <source>
        <dbReference type="EMBL" id="CAK1553373.1"/>
    </source>
</evidence>
<dbReference type="InterPro" id="IPR057251">
    <property type="entry name" value="FP_C"/>
</dbReference>
<proteinExistence type="predicted"/>
<dbReference type="EMBL" id="CAVLEF010000010">
    <property type="protein sequence ID" value="CAK1547881.1"/>
    <property type="molecule type" value="Genomic_DNA"/>
</dbReference>
<evidence type="ECO:0000313" key="4">
    <source>
        <dbReference type="Proteomes" id="UP001497472"/>
    </source>
</evidence>
<accession>A0AAV1JEZ5</accession>
<dbReference type="AlphaFoldDB" id="A0AAV1JEZ5"/>
<feature type="domain" description="FP protein C-terminal" evidence="1">
    <location>
        <begin position="31"/>
        <end position="68"/>
    </location>
</feature>
<comment type="caution">
    <text evidence="2">The sequence shown here is derived from an EMBL/GenBank/DDBJ whole genome shotgun (WGS) entry which is preliminary data.</text>
</comment>
<dbReference type="Pfam" id="PF25298">
    <property type="entry name" value="Baculo_FP_2nd"/>
    <property type="match status" value="1"/>
</dbReference>
<protein>
    <recommendedName>
        <fullName evidence="1">FP protein C-terminal domain-containing protein</fullName>
    </recommendedName>
</protein>